<gene>
    <name evidence="2" type="ORF">EGW08_008487</name>
</gene>
<feature type="compositionally biased region" description="Polar residues" evidence="1">
    <location>
        <begin position="172"/>
        <end position="203"/>
    </location>
</feature>
<feature type="region of interest" description="Disordered" evidence="1">
    <location>
        <begin position="561"/>
        <end position="792"/>
    </location>
</feature>
<comment type="caution">
    <text evidence="2">The sequence shown here is derived from an EMBL/GenBank/DDBJ whole genome shotgun (WGS) entry which is preliminary data.</text>
</comment>
<dbReference type="Proteomes" id="UP000271974">
    <property type="component" value="Unassembled WGS sequence"/>
</dbReference>
<evidence type="ECO:0000313" key="2">
    <source>
        <dbReference type="EMBL" id="RUS83736.1"/>
    </source>
</evidence>
<feature type="compositionally biased region" description="Polar residues" evidence="1">
    <location>
        <begin position="561"/>
        <end position="570"/>
    </location>
</feature>
<feature type="compositionally biased region" description="Polar residues" evidence="1">
    <location>
        <begin position="882"/>
        <end position="892"/>
    </location>
</feature>
<reference evidence="2 3" key="1">
    <citation type="submission" date="2019-01" db="EMBL/GenBank/DDBJ databases">
        <title>A draft genome assembly of the solar-powered sea slug Elysia chlorotica.</title>
        <authorList>
            <person name="Cai H."/>
            <person name="Li Q."/>
            <person name="Fang X."/>
            <person name="Li J."/>
            <person name="Curtis N.E."/>
            <person name="Altenburger A."/>
            <person name="Shibata T."/>
            <person name="Feng M."/>
            <person name="Maeda T."/>
            <person name="Schwartz J.A."/>
            <person name="Shigenobu S."/>
            <person name="Lundholm N."/>
            <person name="Nishiyama T."/>
            <person name="Yang H."/>
            <person name="Hasebe M."/>
            <person name="Li S."/>
            <person name="Pierce S.K."/>
            <person name="Wang J."/>
        </authorList>
    </citation>
    <scope>NUCLEOTIDE SEQUENCE [LARGE SCALE GENOMIC DNA]</scope>
    <source>
        <strain evidence="2">EC2010</strain>
        <tissue evidence="2">Whole organism of an adult</tissue>
    </source>
</reference>
<feature type="compositionally biased region" description="Polar residues" evidence="1">
    <location>
        <begin position="944"/>
        <end position="956"/>
    </location>
</feature>
<feature type="region of interest" description="Disordered" evidence="1">
    <location>
        <begin position="1"/>
        <end position="33"/>
    </location>
</feature>
<feature type="non-terminal residue" evidence="2">
    <location>
        <position position="1"/>
    </location>
</feature>
<feature type="region of interest" description="Disordered" evidence="1">
    <location>
        <begin position="843"/>
        <end position="908"/>
    </location>
</feature>
<feature type="region of interest" description="Disordered" evidence="1">
    <location>
        <begin position="349"/>
        <end position="373"/>
    </location>
</feature>
<proteinExistence type="predicted"/>
<feature type="region of interest" description="Disordered" evidence="1">
    <location>
        <begin position="926"/>
        <end position="1008"/>
    </location>
</feature>
<feature type="region of interest" description="Disordered" evidence="1">
    <location>
        <begin position="164"/>
        <end position="204"/>
    </location>
</feature>
<feature type="compositionally biased region" description="Polar residues" evidence="1">
    <location>
        <begin position="349"/>
        <end position="360"/>
    </location>
</feature>
<feature type="region of interest" description="Disordered" evidence="1">
    <location>
        <begin position="1153"/>
        <end position="1178"/>
    </location>
</feature>
<feature type="region of interest" description="Disordered" evidence="1">
    <location>
        <begin position="259"/>
        <end position="282"/>
    </location>
</feature>
<feature type="compositionally biased region" description="Basic and acidic residues" evidence="1">
    <location>
        <begin position="843"/>
        <end position="881"/>
    </location>
</feature>
<dbReference type="EMBL" id="RQTK01000232">
    <property type="protein sequence ID" value="RUS83736.1"/>
    <property type="molecule type" value="Genomic_DNA"/>
</dbReference>
<accession>A0A3S0ZQW7</accession>
<feature type="compositionally biased region" description="Basic and acidic residues" evidence="1">
    <location>
        <begin position="926"/>
        <end position="936"/>
    </location>
</feature>
<evidence type="ECO:0000313" key="3">
    <source>
        <dbReference type="Proteomes" id="UP000271974"/>
    </source>
</evidence>
<feature type="region of interest" description="Disordered" evidence="1">
    <location>
        <begin position="391"/>
        <end position="427"/>
    </location>
</feature>
<sequence length="1454" mass="160566">TAQNKSANNSPNCNVSINRSKRNTISKKAKEKSTKLKTRFKTEYVEIESINQPFAIKNRPLVLDRRSEVENCTGAQNRNYNRSVRVSFNEAMRIKSSIEQKAAVERRSIYFSQSRKNKDREKKLNEMSAQRQKFLLQLKSYHKQDVSPRSDAWDKKGTKYSAFQSDLERASGSENSENAPRRFTSSFQLQSDQRQKRMSSLYSTGAPKRMSVVRSIHSESSLVNTQIENNFFLHNVGGPSPFDDDDDIDSEFQKLEEWAPSPKAEVKASRSKRSTFSSKSEKKTKSKVKYKYSLDEKHGAFSARKEGTKGHILTIGSVVDNFGSMVEKPSIDSKLLGDSKVVNLVTPHSTLPSSSAQPTKSHAPGVGGRAGDASKIQVNKTNSVGLQLGEGARGASKTQVKMPSPQPTKSINTDVEEGSGGASKTQVKMTMRVGEKTGESDGLRSSQDGESDLLCDVCDMRMRNTAMRKKQTAATCQSCGRSRARNARRGLTRVLPNINAFPYITAKPDPPASSGGNKRKHSAVFAECGLQKVNDDVEKTARMENDSGGFISFFSQFTPGDTAQEQQEPSGTAGEAVKTHTERQSADTSGEAVGLHAERQSADTSGEAVGPHADIQSADTSGEAVKTHAERQSADTSGEAVKTHAERQSADTSGEAVKTHAERQSADTSGEAVGPHAERQSADTSSEAVKTHADRQSADTSSDAVKTHADRQSADTSSEAVKTHAERQSADTSSEAVGPHVEWQSAGTAGEAVKTHADRQSADTTGEANTLPPIKTADQGSRRRSSEASISSHIRRIRQAYMEKFSTSYCQDKYKRGRPLLCTYNNYTETRCFTAPKVNCKEKQPDRESCKEKQPDRESCKEKQPDRESCKEKQPDRESRNVSEASSTSTKRIGSKSDSELTKSEKRPKLGAATCDCAAQTENAEKTLAPDKEKGEPAAVAPSIGQTDSQKESFATESEKNETEVSAPSKIYTEIPNSEITEEKGTASGGAMDSTKQPPVESGARAEGEAPGSYYLYTERKYKLDTRAWLAANPGYRGAVPAPRSWRYGLCGAGSFTSVRPSLRQYGGVSSPWRARKRVSFSSDLPSYRENCGDSRSRSPGLHMSCPYPSTLLQQAMEGHNCATFQEEYKTPVSPTQQLSNLNKPPAICPCKKKKNKSPQHGLEAKTPQRSPLCLKPRNLNSKLNSNLLGTQTKKKPVTVSGLNRRNLLDTISNDPCPWLISGIKSSLKDSKHKDKHVHVLKPDFKKSNAKPRSRTTASRFAQRTENNCECENCPRWINTLNEYLDDHRPKPCNFETRYTMALESQRDDISHLDCGSENVTAPHQEMPNRWGWGCDGDVIPDLQHRALSLHRSKTTPCVSMSWNTRGHSSRYEPLCSNIDRSVFHHRPSCKSVYNPPCFSENFSYDSLLRVPYASDQQRILPFRQHRPNKYDTAFLGPHGLNHTLSLCNTKRKL</sequence>
<protein>
    <submittedName>
        <fullName evidence="2">Uncharacterized protein</fullName>
    </submittedName>
</protein>
<evidence type="ECO:0000256" key="1">
    <source>
        <dbReference type="SAM" id="MobiDB-lite"/>
    </source>
</evidence>
<feature type="compositionally biased region" description="Polar residues" evidence="1">
    <location>
        <begin position="396"/>
        <end position="413"/>
    </location>
</feature>
<organism evidence="2 3">
    <name type="scientific">Elysia chlorotica</name>
    <name type="common">Eastern emerald elysia</name>
    <name type="synonym">Sea slug</name>
    <dbReference type="NCBI Taxonomy" id="188477"/>
    <lineage>
        <taxon>Eukaryota</taxon>
        <taxon>Metazoa</taxon>
        <taxon>Spiralia</taxon>
        <taxon>Lophotrochozoa</taxon>
        <taxon>Mollusca</taxon>
        <taxon>Gastropoda</taxon>
        <taxon>Heterobranchia</taxon>
        <taxon>Euthyneura</taxon>
        <taxon>Panpulmonata</taxon>
        <taxon>Sacoglossa</taxon>
        <taxon>Placobranchoidea</taxon>
        <taxon>Plakobranchidae</taxon>
        <taxon>Elysia</taxon>
    </lineage>
</organism>
<name>A0A3S0ZQW7_ELYCH</name>
<feature type="compositionally biased region" description="Polar residues" evidence="1">
    <location>
        <begin position="1"/>
        <end position="18"/>
    </location>
</feature>
<keyword evidence="3" id="KW-1185">Reference proteome</keyword>
<feature type="compositionally biased region" description="Basic and acidic residues" evidence="1">
    <location>
        <begin position="895"/>
        <end position="908"/>
    </location>
</feature>
<feature type="compositionally biased region" description="Basic residues" evidence="1">
    <location>
        <begin position="19"/>
        <end position="33"/>
    </location>
</feature>